<keyword evidence="6" id="KW-1185">Reference proteome</keyword>
<dbReference type="PANTHER" id="PTHR43963">
    <property type="entry name" value="CARBONYL REDUCTASE 1-RELATED"/>
    <property type="match status" value="1"/>
</dbReference>
<evidence type="ECO:0000313" key="6">
    <source>
        <dbReference type="Proteomes" id="UP000191408"/>
    </source>
</evidence>
<evidence type="ECO:0000256" key="1">
    <source>
        <dbReference type="ARBA" id="ARBA00006484"/>
    </source>
</evidence>
<dbReference type="GO" id="GO:0016491">
    <property type="term" value="F:oxidoreductase activity"/>
    <property type="evidence" value="ECO:0007669"/>
    <property type="project" value="UniProtKB-KW"/>
</dbReference>
<dbReference type="Pfam" id="PF00106">
    <property type="entry name" value="adh_short"/>
    <property type="match status" value="1"/>
</dbReference>
<evidence type="ECO:0000256" key="3">
    <source>
        <dbReference type="ARBA" id="ARBA00023002"/>
    </source>
</evidence>
<evidence type="ECO:0000256" key="2">
    <source>
        <dbReference type="ARBA" id="ARBA00022857"/>
    </source>
</evidence>
<keyword evidence="2" id="KW-0521">NADP</keyword>
<comment type="similarity">
    <text evidence="1">Belongs to the short-chain dehydrogenases/reductases (SDR) family.</text>
</comment>
<keyword evidence="3" id="KW-0560">Oxidoreductase</keyword>
<sequence>MKKGGNSHIGLATAKVLAQASQEFHLILACRSLETLEKGMQALDGLRQKGITGNTGYRSKQQRATYRRNGHLDVLMNNAGVASRHPDIKTRLHHWQPAHVSVLTCRSLETLEKGTQALDELRQARGDNRKRINCATGRDRRDIDPSSSEQRTGEIGHLDVLMNNAGVASRHPDTKLLDR</sequence>
<protein>
    <submittedName>
        <fullName evidence="5">Uncharacterized protein</fullName>
    </submittedName>
</protein>
<name>A0A1V6NYL0_PENPO</name>
<evidence type="ECO:0000256" key="4">
    <source>
        <dbReference type="SAM" id="MobiDB-lite"/>
    </source>
</evidence>
<dbReference type="InterPro" id="IPR036291">
    <property type="entry name" value="NAD(P)-bd_dom_sf"/>
</dbReference>
<gene>
    <name evidence="5" type="ORF">PENPOL_c002G03380</name>
</gene>
<dbReference type="AlphaFoldDB" id="A0A1V6NYL0"/>
<comment type="caution">
    <text evidence="5">The sequence shown here is derived from an EMBL/GenBank/DDBJ whole genome shotgun (WGS) entry which is preliminary data.</text>
</comment>
<dbReference type="EMBL" id="MDYM01000002">
    <property type="protein sequence ID" value="OQD69823.1"/>
    <property type="molecule type" value="Genomic_DNA"/>
</dbReference>
<dbReference type="SUPFAM" id="SSF51735">
    <property type="entry name" value="NAD(P)-binding Rossmann-fold domains"/>
    <property type="match status" value="1"/>
</dbReference>
<proteinExistence type="inferred from homology"/>
<dbReference type="PANTHER" id="PTHR43963:SF6">
    <property type="entry name" value="CHAIN DEHYDROGENASE FAMILY PROTEIN, PUTATIVE (AFU_ORTHOLOGUE AFUA_3G15350)-RELATED"/>
    <property type="match status" value="1"/>
</dbReference>
<dbReference type="STRING" id="60169.A0A1V6NYL0"/>
<dbReference type="Gene3D" id="3.40.50.720">
    <property type="entry name" value="NAD(P)-binding Rossmann-like Domain"/>
    <property type="match status" value="1"/>
</dbReference>
<organism evidence="5 6">
    <name type="scientific">Penicillium polonicum</name>
    <dbReference type="NCBI Taxonomy" id="60169"/>
    <lineage>
        <taxon>Eukaryota</taxon>
        <taxon>Fungi</taxon>
        <taxon>Dikarya</taxon>
        <taxon>Ascomycota</taxon>
        <taxon>Pezizomycotina</taxon>
        <taxon>Eurotiomycetes</taxon>
        <taxon>Eurotiomycetidae</taxon>
        <taxon>Eurotiales</taxon>
        <taxon>Aspergillaceae</taxon>
        <taxon>Penicillium</taxon>
    </lineage>
</organism>
<feature type="region of interest" description="Disordered" evidence="4">
    <location>
        <begin position="130"/>
        <end position="158"/>
    </location>
</feature>
<reference evidence="6" key="1">
    <citation type="journal article" date="2017" name="Nat. Microbiol.">
        <title>Global analysis of biosynthetic gene clusters reveals vast potential of secondary metabolite production in Penicillium species.</title>
        <authorList>
            <person name="Nielsen J.C."/>
            <person name="Grijseels S."/>
            <person name="Prigent S."/>
            <person name="Ji B."/>
            <person name="Dainat J."/>
            <person name="Nielsen K.F."/>
            <person name="Frisvad J.C."/>
            <person name="Workman M."/>
            <person name="Nielsen J."/>
        </authorList>
    </citation>
    <scope>NUCLEOTIDE SEQUENCE [LARGE SCALE GENOMIC DNA]</scope>
    <source>
        <strain evidence="6">IBT 4502</strain>
    </source>
</reference>
<dbReference type="Proteomes" id="UP000191408">
    <property type="component" value="Unassembled WGS sequence"/>
</dbReference>
<dbReference type="InterPro" id="IPR002347">
    <property type="entry name" value="SDR_fam"/>
</dbReference>
<evidence type="ECO:0000313" key="5">
    <source>
        <dbReference type="EMBL" id="OQD69823.1"/>
    </source>
</evidence>
<accession>A0A1V6NYL0</accession>